<evidence type="ECO:0000256" key="2">
    <source>
        <dbReference type="ARBA" id="ARBA00022475"/>
    </source>
</evidence>
<feature type="transmembrane region" description="Helical" evidence="9">
    <location>
        <begin position="162"/>
        <end position="179"/>
    </location>
</feature>
<evidence type="ECO:0000256" key="9">
    <source>
        <dbReference type="SAM" id="Phobius"/>
    </source>
</evidence>
<comment type="subcellular location">
    <subcellularLocation>
        <location evidence="1">Cell membrane</location>
        <topology evidence="1">Multi-pass membrane protein</topology>
    </subcellularLocation>
</comment>
<feature type="transmembrane region" description="Helical" evidence="9">
    <location>
        <begin position="395"/>
        <end position="413"/>
    </location>
</feature>
<proteinExistence type="predicted"/>
<dbReference type="InterPro" id="IPR038731">
    <property type="entry name" value="RgtA/B/C-like"/>
</dbReference>
<organism evidence="12 13">
    <name type="scientific">Candidatus Clostridium eludens</name>
    <dbReference type="NCBI Taxonomy" id="3381663"/>
    <lineage>
        <taxon>Bacteria</taxon>
        <taxon>Bacillati</taxon>
        <taxon>Bacillota</taxon>
        <taxon>Clostridia</taxon>
        <taxon>Eubacteriales</taxon>
        <taxon>Clostridiaceae</taxon>
        <taxon>Clostridium</taxon>
    </lineage>
</organism>
<keyword evidence="2" id="KW-1003">Cell membrane</keyword>
<feature type="compositionally biased region" description="Polar residues" evidence="8">
    <location>
        <begin position="705"/>
        <end position="716"/>
    </location>
</feature>
<feature type="compositionally biased region" description="Polar residues" evidence="8">
    <location>
        <begin position="286"/>
        <end position="305"/>
    </location>
</feature>
<evidence type="ECO:0000259" key="10">
    <source>
        <dbReference type="Pfam" id="PF13231"/>
    </source>
</evidence>
<feature type="transmembrane region" description="Helical" evidence="9">
    <location>
        <begin position="365"/>
        <end position="383"/>
    </location>
</feature>
<evidence type="ECO:0000256" key="4">
    <source>
        <dbReference type="ARBA" id="ARBA00022679"/>
    </source>
</evidence>
<sequence length="734" mass="80291">MKKIKFTKEKFPIAIILVLSAVLNFANLTIEGYGNEYYAAGVKSMLINFKNFFFVSFDPSGFVSIDKPPLGFWIQTISAKIFGFSGWSIMFPQALAGVISVGLIYYIVKKSFGNTAGTISALCLAVTPVFVAASRNNTIDNLLVMMLLIACVFLSKAAEKGRFKYLIISLVFVGIGFNIKMLQAYMIVPAVYVTYLISSAVPVKQRIKHLVAGTVVLAVVSLSWAVIVDLVPAQYRPYVGSSTNNTVMELIVGHNGVERFNNSGMGGMGGRQASGEFRNRNDNIYGRQNQNGNWANRQNAARGSQNGNMPNFPGGNGNIPEGMKLSEGQMPGGRGGQGAMAGNFGGQTESGITRLFSKNILSDQIVWFLPLAIFGFIAGAIVEKLKFPFDNRKKLDLILWIFWLVPEFLYFSYTKGLFHQYYLTMMAPPIAALSGIGITSMWKLYKEKSMNIRWILLPISLIVDGLVQLLMLSYYSNISSAIKTVVVSSLVLCFASSVLLIIYKIVKKGNLEQAWNIKLGKALTALAFIGVLITPAIGSAATIKYKMNGTMPSAGLELLSNNQSNNFMMGGRGPEGSGNNDKLIKFLEKNTTDEKYILVVSNATSAENIVLQTGKGVMALGGFMGSDKIITLDKFKELVKNGQVRYVLTGGMGRGSMDDIMNWVEKNGKVVPESQWRESNSSNSETMDSKIQNSNNEDNKVSNNGQNENLQQNRSNGFGGMNSEVLYDLKGSVK</sequence>
<feature type="region of interest" description="Disordered" evidence="8">
    <location>
        <begin position="286"/>
        <end position="323"/>
    </location>
</feature>
<evidence type="ECO:0000313" key="13">
    <source>
        <dbReference type="Proteomes" id="UP001623660"/>
    </source>
</evidence>
<dbReference type="PANTHER" id="PTHR33908">
    <property type="entry name" value="MANNOSYLTRANSFERASE YKCB-RELATED"/>
    <property type="match status" value="1"/>
</dbReference>
<feature type="transmembrane region" description="Helical" evidence="9">
    <location>
        <begin position="185"/>
        <end position="203"/>
    </location>
</feature>
<dbReference type="Pfam" id="PF13231">
    <property type="entry name" value="PMT_2"/>
    <property type="match status" value="1"/>
</dbReference>
<feature type="compositionally biased region" description="Polar residues" evidence="8">
    <location>
        <begin position="677"/>
        <end position="692"/>
    </location>
</feature>
<reference evidence="12 13" key="1">
    <citation type="submission" date="2024-11" db="EMBL/GenBank/DDBJ databases">
        <authorList>
            <person name="Heng Y.C."/>
            <person name="Lim A.C.H."/>
            <person name="Lee J.K.Y."/>
            <person name="Kittelmann S."/>
        </authorList>
    </citation>
    <scope>NUCLEOTIDE SEQUENCE [LARGE SCALE GENOMIC DNA]</scope>
    <source>
        <strain evidence="12 13">WILCCON 0269</strain>
    </source>
</reference>
<keyword evidence="13" id="KW-1185">Reference proteome</keyword>
<keyword evidence="7 9" id="KW-0472">Membrane</keyword>
<evidence type="ECO:0000256" key="1">
    <source>
        <dbReference type="ARBA" id="ARBA00004651"/>
    </source>
</evidence>
<gene>
    <name evidence="12" type="ORF">ACJDU8_04100</name>
</gene>
<dbReference type="Pfam" id="PF24878">
    <property type="entry name" value="YkcB_C"/>
    <property type="match status" value="1"/>
</dbReference>
<evidence type="ECO:0000256" key="8">
    <source>
        <dbReference type="SAM" id="MobiDB-lite"/>
    </source>
</evidence>
<feature type="transmembrane region" description="Helical" evidence="9">
    <location>
        <begin position="12"/>
        <end position="30"/>
    </location>
</feature>
<feature type="transmembrane region" description="Helical" evidence="9">
    <location>
        <begin position="454"/>
        <end position="475"/>
    </location>
</feature>
<feature type="compositionally biased region" description="Low complexity" evidence="8">
    <location>
        <begin position="306"/>
        <end position="322"/>
    </location>
</feature>
<feature type="transmembrane region" description="Helical" evidence="9">
    <location>
        <begin position="115"/>
        <end position="133"/>
    </location>
</feature>
<dbReference type="InterPro" id="IPR050297">
    <property type="entry name" value="LipidA_mod_glycosyltrf_83"/>
</dbReference>
<feature type="transmembrane region" description="Helical" evidence="9">
    <location>
        <begin position="210"/>
        <end position="228"/>
    </location>
</feature>
<evidence type="ECO:0000259" key="11">
    <source>
        <dbReference type="Pfam" id="PF24878"/>
    </source>
</evidence>
<comment type="caution">
    <text evidence="12">The sequence shown here is derived from an EMBL/GenBank/DDBJ whole genome shotgun (WGS) entry which is preliminary data.</text>
</comment>
<evidence type="ECO:0000256" key="7">
    <source>
        <dbReference type="ARBA" id="ARBA00023136"/>
    </source>
</evidence>
<keyword evidence="3" id="KW-0328">Glycosyltransferase</keyword>
<evidence type="ECO:0000256" key="5">
    <source>
        <dbReference type="ARBA" id="ARBA00022692"/>
    </source>
</evidence>
<feature type="transmembrane region" description="Helical" evidence="9">
    <location>
        <begin position="481"/>
        <end position="503"/>
    </location>
</feature>
<accession>A0ABW8SFD0</accession>
<feature type="transmembrane region" description="Helical" evidence="9">
    <location>
        <begin position="419"/>
        <end position="442"/>
    </location>
</feature>
<dbReference type="InterPro" id="IPR056785">
    <property type="entry name" value="YkcA/B-like_C"/>
</dbReference>
<keyword evidence="5 9" id="KW-0812">Transmembrane</keyword>
<feature type="compositionally biased region" description="Low complexity" evidence="8">
    <location>
        <begin position="693"/>
        <end position="704"/>
    </location>
</feature>
<dbReference type="PANTHER" id="PTHR33908:SF3">
    <property type="entry name" value="UNDECAPRENYL PHOSPHATE-ALPHA-4-AMINO-4-DEOXY-L-ARABINOSE ARABINOSYL TRANSFERASE"/>
    <property type="match status" value="1"/>
</dbReference>
<evidence type="ECO:0000313" key="12">
    <source>
        <dbReference type="EMBL" id="MFL0194757.1"/>
    </source>
</evidence>
<feature type="domain" description="Putative mannosyltransferase YkcA/B-like C-terminal" evidence="11">
    <location>
        <begin position="583"/>
        <end position="667"/>
    </location>
</feature>
<feature type="region of interest" description="Disordered" evidence="8">
    <location>
        <begin position="673"/>
        <end position="722"/>
    </location>
</feature>
<dbReference type="EMBL" id="JBJHZX010000004">
    <property type="protein sequence ID" value="MFL0194757.1"/>
    <property type="molecule type" value="Genomic_DNA"/>
</dbReference>
<feature type="transmembrane region" description="Helical" evidence="9">
    <location>
        <begin position="523"/>
        <end position="543"/>
    </location>
</feature>
<feature type="transmembrane region" description="Helical" evidence="9">
    <location>
        <begin position="139"/>
        <end position="155"/>
    </location>
</feature>
<name>A0ABW8SFD0_9CLOT</name>
<protein>
    <submittedName>
        <fullName evidence="12">Glycosyltransferase family 39 protein</fullName>
    </submittedName>
</protein>
<feature type="domain" description="Glycosyltransferase RgtA/B/C/D-like" evidence="10">
    <location>
        <begin position="66"/>
        <end position="224"/>
    </location>
</feature>
<evidence type="ECO:0000256" key="6">
    <source>
        <dbReference type="ARBA" id="ARBA00022989"/>
    </source>
</evidence>
<keyword evidence="6 9" id="KW-1133">Transmembrane helix</keyword>
<evidence type="ECO:0000256" key="3">
    <source>
        <dbReference type="ARBA" id="ARBA00022676"/>
    </source>
</evidence>
<dbReference type="Proteomes" id="UP001623660">
    <property type="component" value="Unassembled WGS sequence"/>
</dbReference>
<dbReference type="RefSeq" id="WP_406790880.1">
    <property type="nucleotide sequence ID" value="NZ_JBJHZX010000004.1"/>
</dbReference>
<keyword evidence="4" id="KW-0808">Transferase</keyword>
<feature type="transmembrane region" description="Helical" evidence="9">
    <location>
        <begin position="89"/>
        <end position="108"/>
    </location>
</feature>